<reference evidence="2" key="1">
    <citation type="submission" date="2016-11" db="EMBL/GenBank/DDBJ databases">
        <authorList>
            <person name="Varghese N."/>
            <person name="Submissions S."/>
        </authorList>
    </citation>
    <scope>NUCLEOTIDE SEQUENCE [LARGE SCALE GENOMIC DNA]</scope>
    <source>
        <strain evidence="2">DSM 16219</strain>
    </source>
</reference>
<dbReference type="PANTHER" id="PTHR37946">
    <property type="entry name" value="SLL1969 PROTEIN"/>
    <property type="match status" value="1"/>
</dbReference>
<evidence type="ECO:0000313" key="1">
    <source>
        <dbReference type="EMBL" id="SHJ49484.1"/>
    </source>
</evidence>
<evidence type="ECO:0000313" key="2">
    <source>
        <dbReference type="Proteomes" id="UP000183994"/>
    </source>
</evidence>
<organism evidence="1 2">
    <name type="scientific">Desulfatibacillum alkenivorans DSM 16219</name>
    <dbReference type="NCBI Taxonomy" id="1121393"/>
    <lineage>
        <taxon>Bacteria</taxon>
        <taxon>Pseudomonadati</taxon>
        <taxon>Thermodesulfobacteriota</taxon>
        <taxon>Desulfobacteria</taxon>
        <taxon>Desulfobacterales</taxon>
        <taxon>Desulfatibacillaceae</taxon>
        <taxon>Desulfatibacillum</taxon>
    </lineage>
</organism>
<dbReference type="PANTHER" id="PTHR37946:SF1">
    <property type="entry name" value="SLL1969 PROTEIN"/>
    <property type="match status" value="1"/>
</dbReference>
<dbReference type="EMBL" id="FQZU01000008">
    <property type="protein sequence ID" value="SHJ49484.1"/>
    <property type="molecule type" value="Genomic_DNA"/>
</dbReference>
<protein>
    <submittedName>
        <fullName evidence="1">Triacylglycerol esterase/lipase EstA, alpha/beta hydrolase fold</fullName>
    </submittedName>
</protein>
<dbReference type="InterPro" id="IPR029058">
    <property type="entry name" value="AB_hydrolase_fold"/>
</dbReference>
<name>A0A1M6JRZ8_9BACT</name>
<dbReference type="Gene3D" id="3.40.50.1820">
    <property type="entry name" value="alpha/beta hydrolase"/>
    <property type="match status" value="1"/>
</dbReference>
<dbReference type="OrthoDB" id="275181at2"/>
<keyword evidence="1" id="KW-0378">Hydrolase</keyword>
<accession>A0A1M6JRZ8</accession>
<dbReference type="SUPFAM" id="SSF53474">
    <property type="entry name" value="alpha/beta-Hydrolases"/>
    <property type="match status" value="1"/>
</dbReference>
<dbReference type="AlphaFoldDB" id="A0A1M6JRZ8"/>
<keyword evidence="2" id="KW-1185">Reference proteome</keyword>
<gene>
    <name evidence="1" type="ORF">SAMN02745216_01754</name>
</gene>
<sequence>MLRMTNIAEGTLLALSFISLLLFCGGHEAWASEKDSEPQKETVVLLHGLARTERSMRPLEKSLSCQGFRVVNIGYPSRKFPIEELAGQVKEKLNFLGVWDAPKVHFVTHSMGGIIVRAMFAESHPKSLGRVVMLCPPNKGSEVVDHLKDNPLFIALNGQAGRQLGTDPESAPNRLGPVDYEVGVLAGALSVNPLFSMWLEGEDDGKVSVERAKVEGMSDFMILPYNHTFFMNKAKVKARVTSFLRTGRFLP</sequence>
<dbReference type="STRING" id="1121393.SAMN02745216_01754"/>
<proteinExistence type="predicted"/>
<dbReference type="Proteomes" id="UP000183994">
    <property type="component" value="Unassembled WGS sequence"/>
</dbReference>
<dbReference type="GO" id="GO:0016787">
    <property type="term" value="F:hydrolase activity"/>
    <property type="evidence" value="ECO:0007669"/>
    <property type="project" value="UniProtKB-KW"/>
</dbReference>